<feature type="compositionally biased region" description="Low complexity" evidence="1">
    <location>
        <begin position="33"/>
        <end position="43"/>
    </location>
</feature>
<proteinExistence type="predicted"/>
<dbReference type="AlphaFoldDB" id="A0A507BX63"/>
<evidence type="ECO:0000256" key="1">
    <source>
        <dbReference type="SAM" id="MobiDB-lite"/>
    </source>
</evidence>
<comment type="caution">
    <text evidence="2">The sequence shown here is derived from an EMBL/GenBank/DDBJ whole genome shotgun (WGS) entry which is preliminary data.</text>
</comment>
<feature type="region of interest" description="Disordered" evidence="1">
    <location>
        <begin position="1"/>
        <end position="62"/>
    </location>
</feature>
<evidence type="ECO:0000313" key="2">
    <source>
        <dbReference type="EMBL" id="TPX31728.1"/>
    </source>
</evidence>
<feature type="compositionally biased region" description="Acidic residues" evidence="1">
    <location>
        <begin position="272"/>
        <end position="282"/>
    </location>
</feature>
<dbReference type="GeneID" id="42006234"/>
<evidence type="ECO:0000313" key="3">
    <source>
        <dbReference type="Proteomes" id="UP000319731"/>
    </source>
</evidence>
<accession>A0A507BX63</accession>
<sequence length="479" mass="53462">MSTPPIVLRLPRGSLVERAPSAKARQAATKLRQSSPSSNQPQNLSEQTSSATLVDDDYDNDDGLITDKQFELELERDRRENLQSTRRMLDELARKDAEWDARIEESDAHLTFLQKAVESGNESLIASMCASENASRCRSVANGSEEDSQLSVDEEDFKIKILDGLAKIKELDAVIKEKTVLAQSLTSARASTAGSSSPYIAKAAESYPTNHLDDDNDSSIDETESVAGADLKSITSSAMDEASKTRTFITEPKLRIRRRRIVVKRAESESSAIDDEYEEFEPVEPSGEAGRPPRPPTRLRKKVEAKVTSYEPGDFITRNMALGPDARYFSAMTDDEKARVNFIMAAEVQVETDTPDAADETSKTQSIAPIPELPTPFVIESRMGNIDTHLDRLSSLHRLQTPYSVCSASRDINEILKDDVKDLADIQICEQQLENLEQQICRIREREMELATRDEIERVLLDCFHNSLADTNAQVEFQV</sequence>
<dbReference type="EMBL" id="QEAO01000040">
    <property type="protein sequence ID" value="TPX31728.1"/>
    <property type="molecule type" value="Genomic_DNA"/>
</dbReference>
<dbReference type="Proteomes" id="UP000319731">
    <property type="component" value="Unassembled WGS sequence"/>
</dbReference>
<gene>
    <name evidence="2" type="ORF">SmJEL517_g05009</name>
</gene>
<protein>
    <submittedName>
        <fullName evidence="2">Uncharacterized protein</fullName>
    </submittedName>
</protein>
<reference evidence="2 3" key="1">
    <citation type="journal article" date="2019" name="Sci. Rep.">
        <title>Comparative genomics of chytrid fungi reveal insights into the obligate biotrophic and pathogenic lifestyle of Synchytrium endobioticum.</title>
        <authorList>
            <person name="van de Vossenberg B.T.L.H."/>
            <person name="Warris S."/>
            <person name="Nguyen H.D.T."/>
            <person name="van Gent-Pelzer M.P.E."/>
            <person name="Joly D.L."/>
            <person name="van de Geest H.C."/>
            <person name="Bonants P.J.M."/>
            <person name="Smith D.S."/>
            <person name="Levesque C.A."/>
            <person name="van der Lee T.A.J."/>
        </authorList>
    </citation>
    <scope>NUCLEOTIDE SEQUENCE [LARGE SCALE GENOMIC DNA]</scope>
    <source>
        <strain evidence="2 3">JEL517</strain>
    </source>
</reference>
<keyword evidence="3" id="KW-1185">Reference proteome</keyword>
<organism evidence="2 3">
    <name type="scientific">Synchytrium microbalum</name>
    <dbReference type="NCBI Taxonomy" id="1806994"/>
    <lineage>
        <taxon>Eukaryota</taxon>
        <taxon>Fungi</taxon>
        <taxon>Fungi incertae sedis</taxon>
        <taxon>Chytridiomycota</taxon>
        <taxon>Chytridiomycota incertae sedis</taxon>
        <taxon>Chytridiomycetes</taxon>
        <taxon>Synchytriales</taxon>
        <taxon>Synchytriaceae</taxon>
        <taxon>Synchytrium</taxon>
    </lineage>
</organism>
<dbReference type="RefSeq" id="XP_031023087.1">
    <property type="nucleotide sequence ID" value="XM_031170937.1"/>
</dbReference>
<feature type="region of interest" description="Disordered" evidence="1">
    <location>
        <begin position="265"/>
        <end position="299"/>
    </location>
</feature>
<name>A0A507BX63_9FUNG</name>
<dbReference type="OrthoDB" id="9946895at2759"/>